<comment type="similarity">
    <text evidence="1">Belongs to the nitroreductase family.</text>
</comment>
<feature type="domain" description="Nitroreductase" evidence="3">
    <location>
        <begin position="17"/>
        <end position="162"/>
    </location>
</feature>
<reference evidence="4 5" key="1">
    <citation type="journal article" date="2016" name="Nat. Commun.">
        <title>Thousands of microbial genomes shed light on interconnected biogeochemical processes in an aquifer system.</title>
        <authorList>
            <person name="Anantharaman K."/>
            <person name="Brown C.T."/>
            <person name="Hug L.A."/>
            <person name="Sharon I."/>
            <person name="Castelle C.J."/>
            <person name="Probst A.J."/>
            <person name="Thomas B.C."/>
            <person name="Singh A."/>
            <person name="Wilkins M.J."/>
            <person name="Karaoz U."/>
            <person name="Brodie E.L."/>
            <person name="Williams K.H."/>
            <person name="Hubbard S.S."/>
            <person name="Banfield J.F."/>
        </authorList>
    </citation>
    <scope>NUCLEOTIDE SEQUENCE [LARGE SCALE GENOMIC DNA]</scope>
</reference>
<dbReference type="InterPro" id="IPR029479">
    <property type="entry name" value="Nitroreductase"/>
</dbReference>
<evidence type="ECO:0000313" key="5">
    <source>
        <dbReference type="Proteomes" id="UP000177950"/>
    </source>
</evidence>
<evidence type="ECO:0000256" key="2">
    <source>
        <dbReference type="ARBA" id="ARBA00023002"/>
    </source>
</evidence>
<evidence type="ECO:0000256" key="1">
    <source>
        <dbReference type="ARBA" id="ARBA00007118"/>
    </source>
</evidence>
<dbReference type="AlphaFoldDB" id="A0A1F6UFA9"/>
<evidence type="ECO:0000259" key="3">
    <source>
        <dbReference type="Pfam" id="PF00881"/>
    </source>
</evidence>
<dbReference type="Gene3D" id="3.40.109.10">
    <property type="entry name" value="NADH Oxidase"/>
    <property type="match status" value="1"/>
</dbReference>
<comment type="caution">
    <text evidence="4">The sequence shown here is derived from an EMBL/GenBank/DDBJ whole genome shotgun (WGS) entry which is preliminary data.</text>
</comment>
<dbReference type="CDD" id="cd02138">
    <property type="entry name" value="TdsD-like"/>
    <property type="match status" value="1"/>
</dbReference>
<gene>
    <name evidence="4" type="ORF">A2V58_07000</name>
</gene>
<dbReference type="Proteomes" id="UP000177950">
    <property type="component" value="Unassembled WGS sequence"/>
</dbReference>
<keyword evidence="2" id="KW-0560">Oxidoreductase</keyword>
<dbReference type="InterPro" id="IPR000415">
    <property type="entry name" value="Nitroreductase-like"/>
</dbReference>
<dbReference type="PANTHER" id="PTHR43673">
    <property type="entry name" value="NAD(P)H NITROREDUCTASE YDGI-RELATED"/>
    <property type="match status" value="1"/>
</dbReference>
<organism evidence="4 5">
    <name type="scientific">Candidatus Muproteobacteria bacterium RBG_19FT_COMBO_61_10</name>
    <dbReference type="NCBI Taxonomy" id="1817761"/>
    <lineage>
        <taxon>Bacteria</taxon>
        <taxon>Pseudomonadati</taxon>
        <taxon>Pseudomonadota</taxon>
        <taxon>Candidatus Muproteobacteria</taxon>
    </lineage>
</organism>
<name>A0A1F6UFA9_9PROT</name>
<protein>
    <submittedName>
        <fullName evidence="4">Nitroreductase</fullName>
    </submittedName>
</protein>
<accession>A0A1F6UFA9</accession>
<dbReference type="EMBL" id="MFSV01000198">
    <property type="protein sequence ID" value="OGI56011.1"/>
    <property type="molecule type" value="Genomic_DNA"/>
</dbReference>
<dbReference type="SUPFAM" id="SSF55469">
    <property type="entry name" value="FMN-dependent nitroreductase-like"/>
    <property type="match status" value="1"/>
</dbReference>
<dbReference type="Pfam" id="PF00881">
    <property type="entry name" value="Nitroreductase"/>
    <property type="match status" value="1"/>
</dbReference>
<sequence>MRDKPAITHTPIHDLLARRWSGRAYDADKRVTRAQILALLEAARWAPSCFGDQPWRYLVWDRHRDPATWQKAFACLGEWNQSWVKNAPLLLLACADSVFQKNAKPNRWGQHDTGAASENLCLQAAALGLMAHQMGGFDVDKTRKTFNIPEAYTPMAMIAVGYQGAPDMLNDELKQLELAARERHALGERFFEGAWGVPINTK</sequence>
<dbReference type="GO" id="GO:0016491">
    <property type="term" value="F:oxidoreductase activity"/>
    <property type="evidence" value="ECO:0007669"/>
    <property type="project" value="UniProtKB-KW"/>
</dbReference>
<proteinExistence type="inferred from homology"/>
<evidence type="ECO:0000313" key="4">
    <source>
        <dbReference type="EMBL" id="OGI56011.1"/>
    </source>
</evidence>
<dbReference type="PANTHER" id="PTHR43673:SF10">
    <property type="entry name" value="NADH DEHYDROGENASE_NAD(P)H NITROREDUCTASE XCC3605-RELATED"/>
    <property type="match status" value="1"/>
</dbReference>